<proteinExistence type="predicted"/>
<dbReference type="Proteomes" id="UP000018040">
    <property type="component" value="Unassembled WGS sequence"/>
</dbReference>
<evidence type="ECO:0000313" key="2">
    <source>
        <dbReference type="Proteomes" id="UP000018040"/>
    </source>
</evidence>
<protein>
    <submittedName>
        <fullName evidence="1">Atp-dependent protease subunit</fullName>
    </submittedName>
</protein>
<keyword evidence="1" id="KW-0378">Hydrolase</keyword>
<accession>V6TN94</accession>
<reference evidence="2" key="1">
    <citation type="submission" date="2012-02" db="EMBL/GenBank/DDBJ databases">
        <title>Genome sequencing of Giardia lamblia Genotypes A2 and B isolates (DH and GS) and comparative analysis with the genomes of Genotypes A1 and E (WB and Pig).</title>
        <authorList>
            <person name="Adam R."/>
            <person name="Dahlstrom E."/>
            <person name="Martens C."/>
            <person name="Bruno D."/>
            <person name="Barbian K."/>
            <person name="Porcella S.F."/>
            <person name="Nash T."/>
        </authorList>
    </citation>
    <scope>NUCLEOTIDE SEQUENCE</scope>
    <source>
        <strain evidence="2">GS</strain>
    </source>
</reference>
<evidence type="ECO:0000313" key="1">
    <source>
        <dbReference type="EMBL" id="ESU40099.1"/>
    </source>
</evidence>
<dbReference type="GO" id="GO:0008233">
    <property type="term" value="F:peptidase activity"/>
    <property type="evidence" value="ECO:0007669"/>
    <property type="project" value="UniProtKB-KW"/>
</dbReference>
<keyword evidence="1" id="KW-0645">Protease</keyword>
<name>V6TN94_GIAIN</name>
<dbReference type="EMBL" id="AHHH01000325">
    <property type="protein sequence ID" value="ESU40099.1"/>
    <property type="molecule type" value="Genomic_DNA"/>
</dbReference>
<dbReference type="GO" id="GO:0006508">
    <property type="term" value="P:proteolysis"/>
    <property type="evidence" value="ECO:0007669"/>
    <property type="project" value="UniProtKB-KW"/>
</dbReference>
<comment type="caution">
    <text evidence="1">The sequence shown here is derived from an EMBL/GenBank/DDBJ whole genome shotgun (WGS) entry which is preliminary data.</text>
</comment>
<reference evidence="1 2" key="2">
    <citation type="journal article" date="2013" name="Genome Biol. Evol.">
        <title>Genome sequencing of Giardia lamblia genotypes A2 and B isolates (DH and GS) and comparative analysis with the genomes of genotypes A1 and E (WB and Pig).</title>
        <authorList>
            <person name="Adam R.D."/>
            <person name="Dahlstrom E.W."/>
            <person name="Martens C.A."/>
            <person name="Bruno D.P."/>
            <person name="Barbian K.D."/>
            <person name="Ricklefs S.M."/>
            <person name="Hernandez M.M."/>
            <person name="Narla N.P."/>
            <person name="Patel R.B."/>
            <person name="Porcella S.F."/>
            <person name="Nash T.E."/>
        </authorList>
    </citation>
    <scope>NUCLEOTIDE SEQUENCE [LARGE SCALE GENOMIC DNA]</scope>
    <source>
        <strain evidence="1 2">GS</strain>
    </source>
</reference>
<organism evidence="1 2">
    <name type="scientific">Giardia intestinalis</name>
    <name type="common">Giardia lamblia</name>
    <dbReference type="NCBI Taxonomy" id="5741"/>
    <lineage>
        <taxon>Eukaryota</taxon>
        <taxon>Metamonada</taxon>
        <taxon>Diplomonadida</taxon>
        <taxon>Hexamitidae</taxon>
        <taxon>Giardiinae</taxon>
        <taxon>Giardia</taxon>
    </lineage>
</organism>
<gene>
    <name evidence="1" type="ORF">GSB_151248</name>
</gene>
<sequence length="38" mass="4316">MLDARAHRFTCADIDCHLCSQDFSQIPVSKEVRRIPGV</sequence>
<dbReference type="AlphaFoldDB" id="V6TN94"/>